<gene>
    <name evidence="1" type="ORF">JCM19239_6609</name>
</gene>
<protein>
    <submittedName>
        <fullName evidence="1">Uncharacterized protein</fullName>
    </submittedName>
</protein>
<reference evidence="2" key="1">
    <citation type="submission" date="2014-09" db="EMBL/GenBank/DDBJ databases">
        <title>Vibrio variabilis JCM 19239. (C206) whole genome shotgun sequence.</title>
        <authorList>
            <person name="Sawabe T."/>
            <person name="Meirelles P."/>
            <person name="Nakanishi M."/>
            <person name="Sayaka M."/>
            <person name="Hattori M."/>
            <person name="Ohkuma M."/>
        </authorList>
    </citation>
    <scope>NUCLEOTIDE SEQUENCE [LARGE SCALE GENOMIC DNA]</scope>
    <source>
        <strain evidence="2">JCM 19239</strain>
    </source>
</reference>
<comment type="caution">
    <text evidence="1">The sequence shown here is derived from an EMBL/GenBank/DDBJ whole genome shotgun (WGS) entry which is preliminary data.</text>
</comment>
<evidence type="ECO:0000313" key="1">
    <source>
        <dbReference type="EMBL" id="GAL31224.1"/>
    </source>
</evidence>
<keyword evidence="2" id="KW-1185">Reference proteome</keyword>
<sequence>MYENTTIAKSLLPESEWWRIVNFNLASDENIIDWIMKENGGVQTNSSFTLMK</sequence>
<dbReference type="EMBL" id="BBMS01000140">
    <property type="protein sequence ID" value="GAL31224.1"/>
    <property type="molecule type" value="Genomic_DNA"/>
</dbReference>
<accession>A0ABQ0JR57</accession>
<proteinExistence type="predicted"/>
<evidence type="ECO:0000313" key="2">
    <source>
        <dbReference type="Proteomes" id="UP000029223"/>
    </source>
</evidence>
<organism evidence="1 2">
    <name type="scientific">Vibrio variabilis</name>
    <dbReference type="NCBI Taxonomy" id="990271"/>
    <lineage>
        <taxon>Bacteria</taxon>
        <taxon>Pseudomonadati</taxon>
        <taxon>Pseudomonadota</taxon>
        <taxon>Gammaproteobacteria</taxon>
        <taxon>Vibrionales</taxon>
        <taxon>Vibrionaceae</taxon>
        <taxon>Vibrio</taxon>
    </lineage>
</organism>
<dbReference type="Proteomes" id="UP000029223">
    <property type="component" value="Unassembled WGS sequence"/>
</dbReference>
<name>A0ABQ0JR57_9VIBR</name>